<organism evidence="3 4">
    <name type="scientific">Roseimicrobium gellanilyticum</name>
    <dbReference type="NCBI Taxonomy" id="748857"/>
    <lineage>
        <taxon>Bacteria</taxon>
        <taxon>Pseudomonadati</taxon>
        <taxon>Verrucomicrobiota</taxon>
        <taxon>Verrucomicrobiia</taxon>
        <taxon>Verrucomicrobiales</taxon>
        <taxon>Verrucomicrobiaceae</taxon>
        <taxon>Roseimicrobium</taxon>
    </lineage>
</organism>
<protein>
    <recommendedName>
        <fullName evidence="5">DUF4145 domain-containing protein</fullName>
    </recommendedName>
</protein>
<accession>A0A366HTF7</accession>
<dbReference type="Proteomes" id="UP000253426">
    <property type="component" value="Unassembled WGS sequence"/>
</dbReference>
<reference evidence="3 4" key="1">
    <citation type="submission" date="2018-06" db="EMBL/GenBank/DDBJ databases">
        <title>Genomic Encyclopedia of Type Strains, Phase IV (KMG-IV): sequencing the most valuable type-strain genomes for metagenomic binning, comparative biology and taxonomic classification.</title>
        <authorList>
            <person name="Goeker M."/>
        </authorList>
    </citation>
    <scope>NUCLEOTIDE SEQUENCE [LARGE SCALE GENOMIC DNA]</scope>
    <source>
        <strain evidence="3 4">DSM 25532</strain>
    </source>
</reference>
<evidence type="ECO:0000313" key="4">
    <source>
        <dbReference type="Proteomes" id="UP000253426"/>
    </source>
</evidence>
<feature type="transmembrane region" description="Helical" evidence="2">
    <location>
        <begin position="33"/>
        <end position="53"/>
    </location>
</feature>
<evidence type="ECO:0000256" key="1">
    <source>
        <dbReference type="SAM" id="MobiDB-lite"/>
    </source>
</evidence>
<dbReference type="EMBL" id="QNRR01000002">
    <property type="protein sequence ID" value="RBP46378.1"/>
    <property type="molecule type" value="Genomic_DNA"/>
</dbReference>
<evidence type="ECO:0000256" key="2">
    <source>
        <dbReference type="SAM" id="Phobius"/>
    </source>
</evidence>
<name>A0A366HTF7_9BACT</name>
<feature type="region of interest" description="Disordered" evidence="1">
    <location>
        <begin position="90"/>
        <end position="118"/>
    </location>
</feature>
<comment type="caution">
    <text evidence="3">The sequence shown here is derived from an EMBL/GenBank/DDBJ whole genome shotgun (WGS) entry which is preliminary data.</text>
</comment>
<keyword evidence="2" id="KW-0812">Transmembrane</keyword>
<evidence type="ECO:0000313" key="3">
    <source>
        <dbReference type="EMBL" id="RBP46378.1"/>
    </source>
</evidence>
<dbReference type="AlphaFoldDB" id="A0A366HTF7"/>
<evidence type="ECO:0008006" key="5">
    <source>
        <dbReference type="Google" id="ProtNLM"/>
    </source>
</evidence>
<keyword evidence="2" id="KW-0472">Membrane</keyword>
<dbReference type="RefSeq" id="WP_113957896.1">
    <property type="nucleotide sequence ID" value="NZ_QNRR01000002.1"/>
</dbReference>
<feature type="compositionally biased region" description="Low complexity" evidence="1">
    <location>
        <begin position="101"/>
        <end position="112"/>
    </location>
</feature>
<proteinExistence type="predicted"/>
<keyword evidence="4" id="KW-1185">Reference proteome</keyword>
<keyword evidence="2" id="KW-1133">Transmembrane helix</keyword>
<sequence length="235" mass="26188">MTYSEFITVFLPPLLQQFGDVFSEFIRLFVPSFLQLLGEVSWPVAVVLVVYLLRADIRELLKKMRLSKLKYGEMEVDLVAASDAVERATENVETKEGDLEAAVTTPTNTPAPTTTPPPTPAQPYAGWSMQELLDVQALRAEALLAPVSAIVRMWERVAEEAAIVTSRAKQHFPLVRLALMSIDDSAAEAYLKLRNVRNTAVHAPETVTPEVAMEFVETAIRLLLILKRLPKKDVD</sequence>
<gene>
    <name evidence="3" type="ORF">DES53_102769</name>
</gene>